<feature type="compositionally biased region" description="Low complexity" evidence="1">
    <location>
        <begin position="142"/>
        <end position="154"/>
    </location>
</feature>
<feature type="compositionally biased region" description="Low complexity" evidence="1">
    <location>
        <begin position="99"/>
        <end position="109"/>
    </location>
</feature>
<feature type="compositionally biased region" description="Low complexity" evidence="1">
    <location>
        <begin position="39"/>
        <end position="71"/>
    </location>
</feature>
<evidence type="ECO:0000259" key="2">
    <source>
        <dbReference type="PROSITE" id="PS50106"/>
    </source>
</evidence>
<accession>A0A7S3JU79</accession>
<reference evidence="3" key="1">
    <citation type="submission" date="2021-01" db="EMBL/GenBank/DDBJ databases">
        <authorList>
            <person name="Corre E."/>
            <person name="Pelletier E."/>
            <person name="Niang G."/>
            <person name="Scheremetjew M."/>
            <person name="Finn R."/>
            <person name="Kale V."/>
            <person name="Holt S."/>
            <person name="Cochrane G."/>
            <person name="Meng A."/>
            <person name="Brown T."/>
            <person name="Cohen L."/>
        </authorList>
    </citation>
    <scope>NUCLEOTIDE SEQUENCE</scope>
    <source>
        <strain evidence="3">CCMP1510</strain>
    </source>
</reference>
<feature type="compositionally biased region" description="Polar residues" evidence="1">
    <location>
        <begin position="162"/>
        <end position="180"/>
    </location>
</feature>
<dbReference type="Gene3D" id="2.30.42.10">
    <property type="match status" value="1"/>
</dbReference>
<dbReference type="AlphaFoldDB" id="A0A7S3JU79"/>
<proteinExistence type="predicted"/>
<evidence type="ECO:0000256" key="1">
    <source>
        <dbReference type="SAM" id="MobiDB-lite"/>
    </source>
</evidence>
<dbReference type="EMBL" id="HBIJ01008313">
    <property type="protein sequence ID" value="CAE0365130.1"/>
    <property type="molecule type" value="Transcribed_RNA"/>
</dbReference>
<feature type="compositionally biased region" description="Low complexity" evidence="1">
    <location>
        <begin position="117"/>
        <end position="134"/>
    </location>
</feature>
<dbReference type="SMART" id="SM00228">
    <property type="entry name" value="PDZ"/>
    <property type="match status" value="1"/>
</dbReference>
<dbReference type="PROSITE" id="PS50106">
    <property type="entry name" value="PDZ"/>
    <property type="match status" value="1"/>
</dbReference>
<name>A0A7S3JU79_9STRA</name>
<sequence length="440" mass="49088">MDFLTGSEINDDIKKQLASIPSQAPAAQPVMAPPPPPQQYYAPQPMMMPPQYNMPPVGYPQQPGGYPYGQQMPSHQHQMYGAPQGTSSQMVPQHYGASQQQQQQQQQQQAPPQYGMPVPQQQISSQQQQRQPSQYGTVPMSQQQAPPQQQIPPQYGMPVPQYQEQYPSIDTSESNGTRNKTINDDDDDDENVEKLQVQMRSESAVERYTVRFEHEQKLGMLLERRQDWTPGQKKDENNGDKIEDTVVTMVIDGGAAQSKGIVLGSRLIQINDMDATKMPYSKNLDLVKTLSRPLVLVFERSKASCDTAKGVCLIRKSAGTAPPSSISSWKQSYFVVGGAVAKRNVLQFYDNKALYEDIVVKMFQNHPVAGLKYKAYAISSTFKCSEILSKSYKSAGGNITLKYFTLKNPNSKTKTIKIAAENPSVLFALHSHIMRYASKG</sequence>
<dbReference type="SUPFAM" id="SSF50156">
    <property type="entry name" value="PDZ domain-like"/>
    <property type="match status" value="1"/>
</dbReference>
<gene>
    <name evidence="3" type="ORF">ALAG00032_LOCUS5872</name>
</gene>
<organism evidence="3">
    <name type="scientific">Aureoumbra lagunensis</name>
    <dbReference type="NCBI Taxonomy" id="44058"/>
    <lineage>
        <taxon>Eukaryota</taxon>
        <taxon>Sar</taxon>
        <taxon>Stramenopiles</taxon>
        <taxon>Ochrophyta</taxon>
        <taxon>Pelagophyceae</taxon>
        <taxon>Pelagomonadales</taxon>
        <taxon>Aureoumbra</taxon>
    </lineage>
</organism>
<feature type="compositionally biased region" description="Low complexity" evidence="1">
    <location>
        <begin position="18"/>
        <end position="30"/>
    </location>
</feature>
<dbReference type="InterPro" id="IPR036034">
    <property type="entry name" value="PDZ_sf"/>
</dbReference>
<feature type="domain" description="PDZ" evidence="2">
    <location>
        <begin position="207"/>
        <end position="302"/>
    </location>
</feature>
<evidence type="ECO:0000313" key="3">
    <source>
        <dbReference type="EMBL" id="CAE0365130.1"/>
    </source>
</evidence>
<feature type="region of interest" description="Disordered" evidence="1">
    <location>
        <begin position="1"/>
        <end position="188"/>
    </location>
</feature>
<protein>
    <recommendedName>
        <fullName evidence="2">PDZ domain-containing protein</fullName>
    </recommendedName>
</protein>
<dbReference type="InterPro" id="IPR001478">
    <property type="entry name" value="PDZ"/>
</dbReference>